<keyword evidence="7" id="KW-1185">Reference proteome</keyword>
<dbReference type="KEGG" id="fcy:FRACYDRAFT_244205"/>
<dbReference type="InterPro" id="IPR003439">
    <property type="entry name" value="ABC_transporter-like_ATP-bd"/>
</dbReference>
<feature type="domain" description="ABC transporter" evidence="5">
    <location>
        <begin position="11"/>
        <end position="246"/>
    </location>
</feature>
<dbReference type="SMART" id="SM00382">
    <property type="entry name" value="AAA"/>
    <property type="match status" value="2"/>
</dbReference>
<keyword evidence="6" id="KW-0378">Hydrolase</keyword>
<dbReference type="FunFam" id="3.40.50.300:FF:000011">
    <property type="entry name" value="Putative ABC transporter ATP-binding component"/>
    <property type="match status" value="1"/>
</dbReference>
<dbReference type="PROSITE" id="PS50893">
    <property type="entry name" value="ABC_TRANSPORTER_2"/>
    <property type="match status" value="1"/>
</dbReference>
<dbReference type="GO" id="GO:0005524">
    <property type="term" value="F:ATP binding"/>
    <property type="evidence" value="ECO:0007669"/>
    <property type="project" value="UniProtKB-KW"/>
</dbReference>
<evidence type="ECO:0000313" key="7">
    <source>
        <dbReference type="Proteomes" id="UP000095751"/>
    </source>
</evidence>
<dbReference type="Gene3D" id="3.40.50.300">
    <property type="entry name" value="P-loop containing nucleotide triphosphate hydrolases"/>
    <property type="match status" value="2"/>
</dbReference>
<dbReference type="Proteomes" id="UP000095751">
    <property type="component" value="Unassembled WGS sequence"/>
</dbReference>
<evidence type="ECO:0000256" key="2">
    <source>
        <dbReference type="ARBA" id="ARBA00022741"/>
    </source>
</evidence>
<evidence type="ECO:0000259" key="5">
    <source>
        <dbReference type="PROSITE" id="PS50893"/>
    </source>
</evidence>
<dbReference type="InterPro" id="IPR017871">
    <property type="entry name" value="ABC_transporter-like_CS"/>
</dbReference>
<name>A0A1E7F462_9STRA</name>
<evidence type="ECO:0000256" key="1">
    <source>
        <dbReference type="ARBA" id="ARBA00022737"/>
    </source>
</evidence>
<keyword evidence="3" id="KW-0067">ATP-binding</keyword>
<accession>A0A1E7F462</accession>
<keyword evidence="2" id="KW-0547">Nucleotide-binding</keyword>
<reference evidence="6 7" key="1">
    <citation type="submission" date="2016-09" db="EMBL/GenBank/DDBJ databases">
        <title>Extensive genetic diversity and differential bi-allelic expression allows diatom success in the polar Southern Ocean.</title>
        <authorList>
            <consortium name="DOE Joint Genome Institute"/>
            <person name="Mock T."/>
            <person name="Otillar R.P."/>
            <person name="Strauss J."/>
            <person name="Dupont C."/>
            <person name="Frickenhaus S."/>
            <person name="Maumus F."/>
            <person name="Mcmullan M."/>
            <person name="Sanges R."/>
            <person name="Schmutz J."/>
            <person name="Toseland A."/>
            <person name="Valas R."/>
            <person name="Veluchamy A."/>
            <person name="Ward B.J."/>
            <person name="Allen A."/>
            <person name="Barry K."/>
            <person name="Falciatore A."/>
            <person name="Ferrante M."/>
            <person name="Fortunato A.E."/>
            <person name="Gloeckner G."/>
            <person name="Gruber A."/>
            <person name="Hipkin R."/>
            <person name="Janech M."/>
            <person name="Kroth P."/>
            <person name="Leese F."/>
            <person name="Lindquist E."/>
            <person name="Lyon B.R."/>
            <person name="Martin J."/>
            <person name="Mayer C."/>
            <person name="Parker M."/>
            <person name="Quesneville H."/>
            <person name="Raymond J."/>
            <person name="Uhlig C."/>
            <person name="Valentin K.U."/>
            <person name="Worden A.Z."/>
            <person name="Armbrust E.V."/>
            <person name="Bowler C."/>
            <person name="Green B."/>
            <person name="Moulton V."/>
            <person name="Van Oosterhout C."/>
            <person name="Grigoriev I."/>
        </authorList>
    </citation>
    <scope>NUCLEOTIDE SEQUENCE [LARGE SCALE GENOMIC DNA]</scope>
    <source>
        <strain evidence="6 7">CCMP1102</strain>
    </source>
</reference>
<evidence type="ECO:0000256" key="3">
    <source>
        <dbReference type="ARBA" id="ARBA00022840"/>
    </source>
</evidence>
<dbReference type="PROSITE" id="PS00211">
    <property type="entry name" value="ABC_TRANSPORTER_1"/>
    <property type="match status" value="1"/>
</dbReference>
<dbReference type="OrthoDB" id="6500128at2759"/>
<evidence type="ECO:0000313" key="6">
    <source>
        <dbReference type="EMBL" id="OEU12929.1"/>
    </source>
</evidence>
<dbReference type="InParanoid" id="A0A1E7F462"/>
<feature type="coiled-coil region" evidence="4">
    <location>
        <begin position="98"/>
        <end position="132"/>
    </location>
</feature>
<protein>
    <submittedName>
        <fullName evidence="6">p-loop containing nucleoside triphosphate hydrolase protein</fullName>
    </submittedName>
</protein>
<sequence length="511" mass="56716">MHSISLAITMIGAKNVHLSYGNNDQHSILENVDFSIQEGAKVTIMGQNGAGKSSIIKLLNKSLRPDEGQIIVRPGEKIATAMQTMPMASRELTVEQFFLEQLNNMNTQQKQKQQLELELEQHELDAKMSKALNAVLLDITNPEERIIKSFSGGQQARLLLAAALIQEPTILLLDEPTNNLDVDGLWHLQNLIQETNKTCLVISHDEDFLNTFTDQVLYLDIHSKKVETYEGDYFLVKSEISKRIKRENAQNALLLKKARAKKDQAGKFANKGGGLRKVAKTMRGAAADMEAKVVGVRQEDVTLRDFTLPFGRYDGSSGPLLSIGQVSSYGRTSGPMEYPVLLRKDSRVQVTGPNGIGKTTFLDMIVAGTAPGVKVAKDAIVGYYRQDFTNFDFDATVIKCLEEASSNKHTMQEIRKIAASFLLRGRDVMSQQVKTLSEGQKGLLSLSCLCLQEPSILIMDEPTNHINFRHLPALAQAVKNFEGAVLLVSHDYHFTKDVNVDTIIDMGKELK</sequence>
<keyword evidence="1" id="KW-0677">Repeat</keyword>
<proteinExistence type="predicted"/>
<dbReference type="GO" id="GO:0016887">
    <property type="term" value="F:ATP hydrolysis activity"/>
    <property type="evidence" value="ECO:0007669"/>
    <property type="project" value="InterPro"/>
</dbReference>
<evidence type="ECO:0000256" key="4">
    <source>
        <dbReference type="SAM" id="Coils"/>
    </source>
</evidence>
<dbReference type="PANTHER" id="PTHR19211:SF14">
    <property type="entry name" value="ATP-BINDING CASSETTE SUB-FAMILY F MEMBER 1"/>
    <property type="match status" value="1"/>
</dbReference>
<organism evidence="6 7">
    <name type="scientific">Fragilariopsis cylindrus CCMP1102</name>
    <dbReference type="NCBI Taxonomy" id="635003"/>
    <lineage>
        <taxon>Eukaryota</taxon>
        <taxon>Sar</taxon>
        <taxon>Stramenopiles</taxon>
        <taxon>Ochrophyta</taxon>
        <taxon>Bacillariophyta</taxon>
        <taxon>Bacillariophyceae</taxon>
        <taxon>Bacillariophycidae</taxon>
        <taxon>Bacillariales</taxon>
        <taxon>Bacillariaceae</taxon>
        <taxon>Fragilariopsis</taxon>
    </lineage>
</organism>
<dbReference type="SUPFAM" id="SSF52540">
    <property type="entry name" value="P-loop containing nucleoside triphosphate hydrolases"/>
    <property type="match status" value="2"/>
</dbReference>
<dbReference type="Pfam" id="PF00005">
    <property type="entry name" value="ABC_tran"/>
    <property type="match status" value="2"/>
</dbReference>
<dbReference type="InterPro" id="IPR027417">
    <property type="entry name" value="P-loop_NTPase"/>
</dbReference>
<dbReference type="EMBL" id="KV784364">
    <property type="protein sequence ID" value="OEU12929.1"/>
    <property type="molecule type" value="Genomic_DNA"/>
</dbReference>
<dbReference type="InterPro" id="IPR003593">
    <property type="entry name" value="AAA+_ATPase"/>
</dbReference>
<gene>
    <name evidence="6" type="ORF">FRACYDRAFT_244205</name>
</gene>
<dbReference type="PANTHER" id="PTHR19211">
    <property type="entry name" value="ATP-BINDING TRANSPORT PROTEIN-RELATED"/>
    <property type="match status" value="1"/>
</dbReference>
<dbReference type="InterPro" id="IPR050611">
    <property type="entry name" value="ABCF"/>
</dbReference>
<dbReference type="AlphaFoldDB" id="A0A1E7F462"/>
<keyword evidence="4" id="KW-0175">Coiled coil</keyword>